<dbReference type="InterPro" id="IPR036388">
    <property type="entry name" value="WH-like_DNA-bd_sf"/>
</dbReference>
<evidence type="ECO:0000313" key="5">
    <source>
        <dbReference type="EMBL" id="MBJ3778499.1"/>
    </source>
</evidence>
<sequence length="256" mass="28692">MFPILSHWENVDERFYTDEELTRLFDVSRDTARQAISGLVEDGLLTRVRGRGTFVVFPAVEERFNAGMNFEQQWADRGTPMQIRRLAFEIRAADADVAARLALPVGTEILYIKRMRSTAGVPIALDHRYLPARLVKEWGPEAAEASILHRVWEEHGLSVGDFTITADLADEEARLHLMLPEGAPVLIRQLRYHNAAGDILLAGQTVHRADLARYSMQVPLEKPADGEQPFAKLVSLGLDVPANDAEDALLRLPECE</sequence>
<dbReference type="PROSITE" id="PS50949">
    <property type="entry name" value="HTH_GNTR"/>
    <property type="match status" value="1"/>
</dbReference>
<dbReference type="Gene3D" id="3.40.1410.10">
    <property type="entry name" value="Chorismate lyase-like"/>
    <property type="match status" value="1"/>
</dbReference>
<dbReference type="AlphaFoldDB" id="A0A934MNU0"/>
<dbReference type="InterPro" id="IPR000524">
    <property type="entry name" value="Tscrpt_reg_HTH_GntR"/>
</dbReference>
<gene>
    <name evidence="5" type="ORF">JCR33_22555</name>
</gene>
<evidence type="ECO:0000313" key="6">
    <source>
        <dbReference type="Proteomes" id="UP000609531"/>
    </source>
</evidence>
<feature type="domain" description="HTH gntR-type" evidence="4">
    <location>
        <begin position="1"/>
        <end position="58"/>
    </location>
</feature>
<dbReference type="InterPro" id="IPR011663">
    <property type="entry name" value="UTRA"/>
</dbReference>
<dbReference type="Pfam" id="PF00392">
    <property type="entry name" value="GntR"/>
    <property type="match status" value="1"/>
</dbReference>
<keyword evidence="3" id="KW-0804">Transcription</keyword>
<evidence type="ECO:0000256" key="1">
    <source>
        <dbReference type="ARBA" id="ARBA00023015"/>
    </source>
</evidence>
<proteinExistence type="predicted"/>
<dbReference type="RefSeq" id="WP_198884405.1">
    <property type="nucleotide sequence ID" value="NZ_JAEKJA010000030.1"/>
</dbReference>
<evidence type="ECO:0000259" key="4">
    <source>
        <dbReference type="PROSITE" id="PS50949"/>
    </source>
</evidence>
<dbReference type="Proteomes" id="UP000609531">
    <property type="component" value="Unassembled WGS sequence"/>
</dbReference>
<reference evidence="5" key="1">
    <citation type="submission" date="2020-12" db="EMBL/GenBank/DDBJ databases">
        <title>Bacterial taxonomy.</title>
        <authorList>
            <person name="Pan X."/>
        </authorList>
    </citation>
    <scope>NUCLEOTIDE SEQUENCE</scope>
    <source>
        <strain evidence="5">B2012</strain>
    </source>
</reference>
<dbReference type="GO" id="GO:0045892">
    <property type="term" value="P:negative regulation of DNA-templated transcription"/>
    <property type="evidence" value="ECO:0007669"/>
    <property type="project" value="TreeGrafter"/>
</dbReference>
<dbReference type="PANTHER" id="PTHR44846">
    <property type="entry name" value="MANNOSYL-D-GLYCERATE TRANSPORT/METABOLISM SYSTEM REPRESSOR MNGR-RELATED"/>
    <property type="match status" value="1"/>
</dbReference>
<protein>
    <submittedName>
        <fullName evidence="5">GntR family transcriptional regulator</fullName>
    </submittedName>
</protein>
<evidence type="ECO:0000256" key="2">
    <source>
        <dbReference type="ARBA" id="ARBA00023125"/>
    </source>
</evidence>
<keyword evidence="1" id="KW-0805">Transcription regulation</keyword>
<dbReference type="SMART" id="SM00866">
    <property type="entry name" value="UTRA"/>
    <property type="match status" value="1"/>
</dbReference>
<dbReference type="EMBL" id="JAEKJA010000030">
    <property type="protein sequence ID" value="MBJ3778499.1"/>
    <property type="molecule type" value="Genomic_DNA"/>
</dbReference>
<dbReference type="GO" id="GO:0003700">
    <property type="term" value="F:DNA-binding transcription factor activity"/>
    <property type="evidence" value="ECO:0007669"/>
    <property type="project" value="InterPro"/>
</dbReference>
<dbReference type="SUPFAM" id="SSF46785">
    <property type="entry name" value="Winged helix' DNA-binding domain"/>
    <property type="match status" value="1"/>
</dbReference>
<organism evidence="5 6">
    <name type="scientific">Acuticoccus mangrovi</name>
    <dbReference type="NCBI Taxonomy" id="2796142"/>
    <lineage>
        <taxon>Bacteria</taxon>
        <taxon>Pseudomonadati</taxon>
        <taxon>Pseudomonadota</taxon>
        <taxon>Alphaproteobacteria</taxon>
        <taxon>Hyphomicrobiales</taxon>
        <taxon>Amorphaceae</taxon>
        <taxon>Acuticoccus</taxon>
    </lineage>
</organism>
<comment type="caution">
    <text evidence="5">The sequence shown here is derived from an EMBL/GenBank/DDBJ whole genome shotgun (WGS) entry which is preliminary data.</text>
</comment>
<dbReference type="SUPFAM" id="SSF64288">
    <property type="entry name" value="Chorismate lyase-like"/>
    <property type="match status" value="1"/>
</dbReference>
<dbReference type="InterPro" id="IPR036390">
    <property type="entry name" value="WH_DNA-bd_sf"/>
</dbReference>
<accession>A0A934MNU0</accession>
<dbReference type="InterPro" id="IPR050679">
    <property type="entry name" value="Bact_HTH_transcr_reg"/>
</dbReference>
<keyword evidence="6" id="KW-1185">Reference proteome</keyword>
<dbReference type="PANTHER" id="PTHR44846:SF1">
    <property type="entry name" value="MANNOSYL-D-GLYCERATE TRANSPORT_METABOLISM SYSTEM REPRESSOR MNGR-RELATED"/>
    <property type="match status" value="1"/>
</dbReference>
<keyword evidence="2" id="KW-0238">DNA-binding</keyword>
<name>A0A934MNU0_9HYPH</name>
<dbReference type="GO" id="GO:0003677">
    <property type="term" value="F:DNA binding"/>
    <property type="evidence" value="ECO:0007669"/>
    <property type="project" value="UniProtKB-KW"/>
</dbReference>
<evidence type="ECO:0000256" key="3">
    <source>
        <dbReference type="ARBA" id="ARBA00023163"/>
    </source>
</evidence>
<dbReference type="Gene3D" id="1.10.10.10">
    <property type="entry name" value="Winged helix-like DNA-binding domain superfamily/Winged helix DNA-binding domain"/>
    <property type="match status" value="1"/>
</dbReference>
<dbReference type="InterPro" id="IPR028978">
    <property type="entry name" value="Chorismate_lyase_/UTRA_dom_sf"/>
</dbReference>
<dbReference type="Pfam" id="PF07702">
    <property type="entry name" value="UTRA"/>
    <property type="match status" value="1"/>
</dbReference>
<dbReference type="SMART" id="SM00345">
    <property type="entry name" value="HTH_GNTR"/>
    <property type="match status" value="1"/>
</dbReference>